<keyword evidence="2" id="KW-0560">Oxidoreductase</keyword>
<keyword evidence="3" id="KW-0520">NAD</keyword>
<name>A0A0G0R9C0_9BACT</name>
<dbReference type="Proteomes" id="UP000034531">
    <property type="component" value="Unassembled WGS sequence"/>
</dbReference>
<accession>A0A0G0R9C0</accession>
<dbReference type="PANTHER" id="PTHR43720:SF2">
    <property type="entry name" value="2-AMINOMUCONIC SEMIALDEHYDE DEHYDROGENASE"/>
    <property type="match status" value="1"/>
</dbReference>
<evidence type="ECO:0000256" key="2">
    <source>
        <dbReference type="ARBA" id="ARBA00023002"/>
    </source>
</evidence>
<dbReference type="GO" id="GO:0004812">
    <property type="term" value="F:aminoacyl-tRNA ligase activity"/>
    <property type="evidence" value="ECO:0007669"/>
    <property type="project" value="UniProtKB-KW"/>
</dbReference>
<dbReference type="SUPFAM" id="SSF53720">
    <property type="entry name" value="ALDH-like"/>
    <property type="match status" value="1"/>
</dbReference>
<dbReference type="Gene3D" id="3.40.309.10">
    <property type="entry name" value="Aldehyde Dehydrogenase, Chain A, domain 2"/>
    <property type="match status" value="1"/>
</dbReference>
<dbReference type="PANTHER" id="PTHR43720">
    <property type="entry name" value="2-AMINOMUCONIC SEMIALDEHYDE DEHYDROGENASE"/>
    <property type="match status" value="1"/>
</dbReference>
<dbReference type="InterPro" id="IPR016162">
    <property type="entry name" value="Ald_DH_N"/>
</dbReference>
<evidence type="ECO:0000313" key="6">
    <source>
        <dbReference type="Proteomes" id="UP000034531"/>
    </source>
</evidence>
<dbReference type="InterPro" id="IPR015590">
    <property type="entry name" value="Aldehyde_DH_dom"/>
</dbReference>
<comment type="similarity">
    <text evidence="1">Belongs to the aldehyde dehydrogenase family.</text>
</comment>
<dbReference type="AlphaFoldDB" id="A0A0G0R9C0"/>
<feature type="domain" description="Aldehyde dehydrogenase" evidence="4">
    <location>
        <begin position="159"/>
        <end position="350"/>
    </location>
</feature>
<gene>
    <name evidence="5" type="ORF">UT84_C0032G0006</name>
</gene>
<sequence length="435" mass="48980">MQLLGHDPFQENIYPKEIDYQKVITSASKYADIFRGRKDQLIAVLTGYETHHVAHDEIERSIDLLQHLEENKQYFVERVNTIVSFLPINQPLYALTCFGIVPSLMAQRVFVRPPIIASNVFNSLANIISLSTFVPNLRISNDSRKAFILEHSKGKKIERADVVIFTGKTENAASIQPIFGRNVLFIGNGASHNPIVISKTAEINKAVEAVLEVQLYNQGGDCAAPNAILVEEPVYNIFLNKLHKDLKKVHVGAYADPKVFVGPLSERKHLSEIEEFLYRHKEWIDPETPGIIRIKDNILEPTIITKPLATGGNYNELYAPVFVIQKYENDDTLAAYFENAAYAPHAGYVTLFGESQYVDQLISKSHRNGKILHDGSTIVKNTHLHAYGVERGTKPYGGYGSGSSFIAYKGYKETKPTLPQRDIFENLILPRKHSF</sequence>
<proteinExistence type="inferred from homology"/>
<organism evidence="5 6">
    <name type="scientific">Candidatus Curtissbacteria bacterium GW2011_GWA1_40_16</name>
    <dbReference type="NCBI Taxonomy" id="1618405"/>
    <lineage>
        <taxon>Bacteria</taxon>
        <taxon>Candidatus Curtissiibacteriota</taxon>
    </lineage>
</organism>
<evidence type="ECO:0000313" key="5">
    <source>
        <dbReference type="EMBL" id="KKR49334.1"/>
    </source>
</evidence>
<evidence type="ECO:0000256" key="1">
    <source>
        <dbReference type="ARBA" id="ARBA00009986"/>
    </source>
</evidence>
<dbReference type="InterPro" id="IPR016163">
    <property type="entry name" value="Ald_DH_C"/>
</dbReference>
<dbReference type="Gene3D" id="3.40.605.10">
    <property type="entry name" value="Aldehyde Dehydrogenase, Chain A, domain 1"/>
    <property type="match status" value="1"/>
</dbReference>
<keyword evidence="5" id="KW-0030">Aminoacyl-tRNA synthetase</keyword>
<dbReference type="Pfam" id="PF00171">
    <property type="entry name" value="Aldedh"/>
    <property type="match status" value="1"/>
</dbReference>
<dbReference type="EMBL" id="LBYI01000032">
    <property type="protein sequence ID" value="KKR49334.1"/>
    <property type="molecule type" value="Genomic_DNA"/>
</dbReference>
<dbReference type="InterPro" id="IPR016161">
    <property type="entry name" value="Ald_DH/histidinol_DH"/>
</dbReference>
<comment type="caution">
    <text evidence="5">The sequence shown here is derived from an EMBL/GenBank/DDBJ whole genome shotgun (WGS) entry which is preliminary data.</text>
</comment>
<keyword evidence="5" id="KW-0436">Ligase</keyword>
<protein>
    <submittedName>
        <fullName evidence="5">Lysyl-tRNA synthetase (Class I)</fullName>
    </submittedName>
</protein>
<reference evidence="5 6" key="1">
    <citation type="journal article" date="2015" name="Nature">
        <title>rRNA introns, odd ribosomes, and small enigmatic genomes across a large radiation of phyla.</title>
        <authorList>
            <person name="Brown C.T."/>
            <person name="Hug L.A."/>
            <person name="Thomas B.C."/>
            <person name="Sharon I."/>
            <person name="Castelle C.J."/>
            <person name="Singh A."/>
            <person name="Wilkins M.J."/>
            <person name="Williams K.H."/>
            <person name="Banfield J.F."/>
        </authorList>
    </citation>
    <scope>NUCLEOTIDE SEQUENCE [LARGE SCALE GENOMIC DNA]</scope>
</reference>
<evidence type="ECO:0000256" key="3">
    <source>
        <dbReference type="ARBA" id="ARBA00023027"/>
    </source>
</evidence>
<dbReference type="GO" id="GO:0016620">
    <property type="term" value="F:oxidoreductase activity, acting on the aldehyde or oxo group of donors, NAD or NADP as acceptor"/>
    <property type="evidence" value="ECO:0007669"/>
    <property type="project" value="InterPro"/>
</dbReference>
<evidence type="ECO:0000259" key="4">
    <source>
        <dbReference type="Pfam" id="PF00171"/>
    </source>
</evidence>